<accession>A0ABM1A2R0</accession>
<dbReference type="RefSeq" id="XP_012939656.1">
    <property type="nucleotide sequence ID" value="XM_013084202.2"/>
</dbReference>
<evidence type="ECO:0000256" key="3">
    <source>
        <dbReference type="SAM" id="MobiDB-lite"/>
    </source>
</evidence>
<dbReference type="PANTHER" id="PTHR10901:SF6">
    <property type="entry name" value="TROPOMODULIN, ISOFORM N"/>
    <property type="match status" value="1"/>
</dbReference>
<dbReference type="GeneID" id="106012162"/>
<protein>
    <submittedName>
        <fullName evidence="5">Tropomodulin</fullName>
    </submittedName>
</protein>
<dbReference type="Proteomes" id="UP000694888">
    <property type="component" value="Unplaced"/>
</dbReference>
<feature type="region of interest" description="Disordered" evidence="3">
    <location>
        <begin position="36"/>
        <end position="67"/>
    </location>
</feature>
<evidence type="ECO:0000256" key="1">
    <source>
        <dbReference type="ARBA" id="ARBA00004496"/>
    </source>
</evidence>
<keyword evidence="4" id="KW-1185">Reference proteome</keyword>
<evidence type="ECO:0000313" key="5">
    <source>
        <dbReference type="RefSeq" id="XP_012939656.1"/>
    </source>
</evidence>
<gene>
    <name evidence="5" type="primary">LOC106012162</name>
</gene>
<evidence type="ECO:0000256" key="2">
    <source>
        <dbReference type="ARBA" id="ARBA00022490"/>
    </source>
</evidence>
<organism evidence="4 5">
    <name type="scientific">Aplysia californica</name>
    <name type="common">California sea hare</name>
    <dbReference type="NCBI Taxonomy" id="6500"/>
    <lineage>
        <taxon>Eukaryota</taxon>
        <taxon>Metazoa</taxon>
        <taxon>Spiralia</taxon>
        <taxon>Lophotrochozoa</taxon>
        <taxon>Mollusca</taxon>
        <taxon>Gastropoda</taxon>
        <taxon>Heterobranchia</taxon>
        <taxon>Euthyneura</taxon>
        <taxon>Tectipleura</taxon>
        <taxon>Aplysiida</taxon>
        <taxon>Aplysioidea</taxon>
        <taxon>Aplysiidae</taxon>
        <taxon>Aplysia</taxon>
    </lineage>
</organism>
<comment type="subcellular location">
    <subcellularLocation>
        <location evidence="1">Cytoplasm</location>
    </subcellularLocation>
</comment>
<dbReference type="PANTHER" id="PTHR10901">
    <property type="entry name" value="TROPOMODULIN"/>
    <property type="match status" value="1"/>
</dbReference>
<name>A0ABM1A2R0_APLCA</name>
<dbReference type="InterPro" id="IPR004934">
    <property type="entry name" value="TMOD"/>
</dbReference>
<proteinExistence type="predicted"/>
<keyword evidence="2" id="KW-0963">Cytoplasm</keyword>
<dbReference type="Pfam" id="PF03250">
    <property type="entry name" value="Tropomodulin"/>
    <property type="match status" value="1"/>
</dbReference>
<sequence>MTRFVSSSEQMEDVPEVDLDNLDDLLNALSTEELEELNGDFDPDNSLLPPSQRCKDQTSKMPSGPFSRQKLLSFLEEKAKHEKDWENTVPYSKETKGE</sequence>
<reference evidence="5" key="1">
    <citation type="submission" date="2025-08" db="UniProtKB">
        <authorList>
            <consortium name="RefSeq"/>
        </authorList>
    </citation>
    <scope>IDENTIFICATION</scope>
</reference>
<evidence type="ECO:0000313" key="4">
    <source>
        <dbReference type="Proteomes" id="UP000694888"/>
    </source>
</evidence>